<dbReference type="EMBL" id="JAAXLJ010000001">
    <property type="protein sequence ID" value="NLR17331.1"/>
    <property type="molecule type" value="Genomic_DNA"/>
</dbReference>
<reference evidence="1 2" key="1">
    <citation type="submission" date="2020-04" db="EMBL/GenBank/DDBJ databases">
        <title>A novel species of genus Lactobacillus that was isolated from fermented food Zha-chili.</title>
        <authorList>
            <person name="Zhang Z."/>
        </authorList>
    </citation>
    <scope>NUCLEOTIDE SEQUENCE [LARGE SCALE GENOMIC DNA]</scope>
    <source>
        <strain evidence="2">HBUAS51383</strain>
    </source>
</reference>
<dbReference type="SUPFAM" id="SSF56784">
    <property type="entry name" value="HAD-like"/>
    <property type="match status" value="1"/>
</dbReference>
<evidence type="ECO:0000313" key="1">
    <source>
        <dbReference type="EMBL" id="NLR17331.1"/>
    </source>
</evidence>
<dbReference type="SFLD" id="SFLDG01129">
    <property type="entry name" value="C1.5:_HAD__Beta-PGM__Phosphata"/>
    <property type="match status" value="1"/>
</dbReference>
<dbReference type="PANTHER" id="PTHR43434">
    <property type="entry name" value="PHOSPHOGLYCOLATE PHOSPHATASE"/>
    <property type="match status" value="1"/>
</dbReference>
<proteinExistence type="predicted"/>
<dbReference type="Pfam" id="PF13419">
    <property type="entry name" value="HAD_2"/>
    <property type="match status" value="1"/>
</dbReference>
<dbReference type="Proteomes" id="UP000763447">
    <property type="component" value="Unassembled WGS sequence"/>
</dbReference>
<dbReference type="InterPro" id="IPR023198">
    <property type="entry name" value="PGP-like_dom2"/>
</dbReference>
<dbReference type="InterPro" id="IPR041492">
    <property type="entry name" value="HAD_2"/>
</dbReference>
<dbReference type="Gene3D" id="1.10.150.240">
    <property type="entry name" value="Putative phosphatase, domain 2"/>
    <property type="match status" value="1"/>
</dbReference>
<comment type="caution">
    <text evidence="1">The sequence shown here is derived from an EMBL/GenBank/DDBJ whole genome shotgun (WGS) entry which is preliminary data.</text>
</comment>
<accession>A0ABX1KZ44</accession>
<dbReference type="Gene3D" id="3.40.50.1000">
    <property type="entry name" value="HAD superfamily/HAD-like"/>
    <property type="match status" value="1"/>
</dbReference>
<evidence type="ECO:0000313" key="2">
    <source>
        <dbReference type="Proteomes" id="UP000763447"/>
    </source>
</evidence>
<dbReference type="InterPro" id="IPR050155">
    <property type="entry name" value="HAD-like_hydrolase_sf"/>
</dbReference>
<dbReference type="PANTHER" id="PTHR43434:SF20">
    <property type="entry name" value="5'-NUCLEOTIDASE"/>
    <property type="match status" value="1"/>
</dbReference>
<keyword evidence="2" id="KW-1185">Reference proteome</keyword>
<organism evidence="1 2">
    <name type="scientific">Secundilactobacillus angelensis</name>
    <dbReference type="NCBI Taxonomy" id="2722706"/>
    <lineage>
        <taxon>Bacteria</taxon>
        <taxon>Bacillati</taxon>
        <taxon>Bacillota</taxon>
        <taxon>Bacilli</taxon>
        <taxon>Lactobacillales</taxon>
        <taxon>Lactobacillaceae</taxon>
        <taxon>Secundilactobacillus</taxon>
    </lineage>
</organism>
<name>A0ABX1KZ44_9LACO</name>
<protein>
    <submittedName>
        <fullName evidence="1">HAD hydrolase-like protein</fullName>
    </submittedName>
</protein>
<gene>
    <name evidence="1" type="ORF">HC026_00195</name>
</gene>
<dbReference type="InterPro" id="IPR023214">
    <property type="entry name" value="HAD_sf"/>
</dbReference>
<dbReference type="InterPro" id="IPR036412">
    <property type="entry name" value="HAD-like_sf"/>
</dbReference>
<sequence length="226" mass="25189">MEHRMNNQVFFDFDGTIANSERGIIHAVKSMVDELNLPHLSDVQYRLFIGPTITDSLKKFFPSLTEKQVSTAVKAYKKNYESSGLFDLEIYPGIEDALTTMRAAGYQLNIASAKPESVLRKIIDEFQLNHYFDGIYGASEGKIKRIKKTDILAYAIETSHAQRDQSVMVGDRYTDMKGGNDNHVKTLGVTYGFGDAAELRASNASALVSTPEELPAEVAKLLGERR</sequence>
<dbReference type="SFLD" id="SFLDS00003">
    <property type="entry name" value="Haloacid_Dehalogenase"/>
    <property type="match status" value="1"/>
</dbReference>